<reference evidence="1 2" key="1">
    <citation type="journal article" date="2017" name="Mol. Plant">
        <title>The Genome of Medicinal Plant Macleaya cordata Provides New Insights into Benzylisoquinoline Alkaloids Metabolism.</title>
        <authorList>
            <person name="Liu X."/>
            <person name="Liu Y."/>
            <person name="Huang P."/>
            <person name="Ma Y."/>
            <person name="Qing Z."/>
            <person name="Tang Q."/>
            <person name="Cao H."/>
            <person name="Cheng P."/>
            <person name="Zheng Y."/>
            <person name="Yuan Z."/>
            <person name="Zhou Y."/>
            <person name="Liu J."/>
            <person name="Tang Z."/>
            <person name="Zhuo Y."/>
            <person name="Zhang Y."/>
            <person name="Yu L."/>
            <person name="Huang J."/>
            <person name="Yang P."/>
            <person name="Peng Q."/>
            <person name="Zhang J."/>
            <person name="Jiang W."/>
            <person name="Zhang Z."/>
            <person name="Lin K."/>
            <person name="Ro D.K."/>
            <person name="Chen X."/>
            <person name="Xiong X."/>
            <person name="Shang Y."/>
            <person name="Huang S."/>
            <person name="Zeng J."/>
        </authorList>
    </citation>
    <scope>NUCLEOTIDE SEQUENCE [LARGE SCALE GENOMIC DNA]</scope>
    <source>
        <strain evidence="2">cv. BLH2017</strain>
        <tissue evidence="1">Root</tissue>
    </source>
</reference>
<evidence type="ECO:0000313" key="1">
    <source>
        <dbReference type="EMBL" id="OVA10798.1"/>
    </source>
</evidence>
<dbReference type="OrthoDB" id="1724165at2759"/>
<keyword evidence="2" id="KW-1185">Reference proteome</keyword>
<dbReference type="InParanoid" id="A0A200QJV0"/>
<name>A0A200QJV0_MACCD</name>
<sequence>MARIMGLKDEDIAFQEGTTRSVKGFDNGKKAVAGEFTTTIPTGWVRPVIREKIPSRFDCEN</sequence>
<dbReference type="AlphaFoldDB" id="A0A200QJV0"/>
<dbReference type="Proteomes" id="UP000195402">
    <property type="component" value="Unassembled WGS sequence"/>
</dbReference>
<comment type="caution">
    <text evidence="1">The sequence shown here is derived from an EMBL/GenBank/DDBJ whole genome shotgun (WGS) entry which is preliminary data.</text>
</comment>
<accession>A0A200QJV0</accession>
<protein>
    <submittedName>
        <fullName evidence="1">Uncharacterized protein</fullName>
    </submittedName>
</protein>
<dbReference type="EMBL" id="MVGT01001826">
    <property type="protein sequence ID" value="OVA10798.1"/>
    <property type="molecule type" value="Genomic_DNA"/>
</dbReference>
<proteinExistence type="predicted"/>
<organism evidence="1 2">
    <name type="scientific">Macleaya cordata</name>
    <name type="common">Five-seeded plume-poppy</name>
    <name type="synonym">Bocconia cordata</name>
    <dbReference type="NCBI Taxonomy" id="56857"/>
    <lineage>
        <taxon>Eukaryota</taxon>
        <taxon>Viridiplantae</taxon>
        <taxon>Streptophyta</taxon>
        <taxon>Embryophyta</taxon>
        <taxon>Tracheophyta</taxon>
        <taxon>Spermatophyta</taxon>
        <taxon>Magnoliopsida</taxon>
        <taxon>Ranunculales</taxon>
        <taxon>Papaveraceae</taxon>
        <taxon>Papaveroideae</taxon>
        <taxon>Macleaya</taxon>
    </lineage>
</organism>
<evidence type="ECO:0000313" key="2">
    <source>
        <dbReference type="Proteomes" id="UP000195402"/>
    </source>
</evidence>
<gene>
    <name evidence="1" type="ORF">BVC80_8369g8</name>
</gene>